<dbReference type="GO" id="GO:0000224">
    <property type="term" value="F:peptide-N4-(N-acetyl-beta-glucosaminyl)asparagine amidase activity"/>
    <property type="evidence" value="ECO:0007669"/>
    <property type="project" value="TreeGrafter"/>
</dbReference>
<evidence type="ECO:0000313" key="4">
    <source>
        <dbReference type="Proteomes" id="UP000657385"/>
    </source>
</evidence>
<keyword evidence="3" id="KW-0326">Glycosidase</keyword>
<feature type="domain" description="Glycosyl hydrolase family 92 N-terminal" evidence="2">
    <location>
        <begin position="81"/>
        <end position="302"/>
    </location>
</feature>
<dbReference type="PANTHER" id="PTHR12143:SF39">
    <property type="entry name" value="SECRETED PROTEIN"/>
    <property type="match status" value="1"/>
</dbReference>
<protein>
    <submittedName>
        <fullName evidence="3">GH92 family glycosyl hydrolase</fullName>
        <ecNumber evidence="3">3.2.1.-</ecNumber>
    </submittedName>
</protein>
<dbReference type="Pfam" id="PF17678">
    <property type="entry name" value="Glyco_hydro_92N"/>
    <property type="match status" value="1"/>
</dbReference>
<evidence type="ECO:0000313" key="3">
    <source>
        <dbReference type="EMBL" id="MBF9068296.1"/>
    </source>
</evidence>
<keyword evidence="3" id="KW-0378">Hydrolase</keyword>
<dbReference type="Pfam" id="PF07971">
    <property type="entry name" value="Glyco_hydro_92"/>
    <property type="match status" value="1"/>
</dbReference>
<feature type="domain" description="Glycosyl hydrolase family 92" evidence="1">
    <location>
        <begin position="308"/>
        <end position="768"/>
    </location>
</feature>
<dbReference type="GO" id="GO:0006516">
    <property type="term" value="P:glycoprotein catabolic process"/>
    <property type="evidence" value="ECO:0007669"/>
    <property type="project" value="TreeGrafter"/>
</dbReference>
<dbReference type="InterPro" id="IPR050883">
    <property type="entry name" value="PNGase"/>
</dbReference>
<dbReference type="GO" id="GO:0005829">
    <property type="term" value="C:cytosol"/>
    <property type="evidence" value="ECO:0007669"/>
    <property type="project" value="TreeGrafter"/>
</dbReference>
<dbReference type="GO" id="GO:0016798">
    <property type="term" value="F:hydrolase activity, acting on glycosyl bonds"/>
    <property type="evidence" value="ECO:0007669"/>
    <property type="project" value="UniProtKB-KW"/>
</dbReference>
<dbReference type="NCBIfam" id="TIGR01180">
    <property type="entry name" value="aman2_put"/>
    <property type="match status" value="1"/>
</dbReference>
<dbReference type="Gene3D" id="3.30.2080.10">
    <property type="entry name" value="GH92 mannosidase domain"/>
    <property type="match status" value="1"/>
</dbReference>
<dbReference type="GO" id="GO:0005975">
    <property type="term" value="P:carbohydrate metabolic process"/>
    <property type="evidence" value="ECO:0007669"/>
    <property type="project" value="InterPro"/>
</dbReference>
<dbReference type="PANTHER" id="PTHR12143">
    <property type="entry name" value="PEPTIDE N-GLYCANASE PNGASE -RELATED"/>
    <property type="match status" value="1"/>
</dbReference>
<proteinExistence type="predicted"/>
<evidence type="ECO:0000259" key="2">
    <source>
        <dbReference type="Pfam" id="PF17678"/>
    </source>
</evidence>
<sequence>MSRLGLRAWRAGRAVALLGTVVAVLIGTGTGAGSGAGAATGGGPGRSVSADIASARSAETARTARTARAADALAWGDPAGLVDPFVGTGNGGRWVGRVDTFPGPSLPFGMLQWSPDTTSRPDGGGYAYADSALTGFSLTHLSGPGCRVAGDVPFLPLAAGETGRSVPFSHDGEVARPGYYAVTAGGVRTELSTTLRTGVADFTFPPDGPATGTLLVRAERSQTATTDTSVSVLGDREIVGQVSSGRFCSSHNHYTLYFAARFDRPFTIAQVWAADAHGSAPGATLGFDLGPDHRLGAQVAVSYVDPAGAEANLAAEGQSWNVGQVAARAYDVWSRQLGSITVAGGSQEQRAIFYTALYHSLLHPSVFSDADGRYRGFDDQVHRIVPGHPHYADFSGWDIYRCQVPLVALIAPGSADDMATSLLDDADQSGGWLPKWPVAAGDTDVMNGDPADPILADVYAFGDHGFDVARALRLAVHGAEDSPSETDPPAQGWYVERPWLAEYLSHGYVPNAHHDSTAHVNNGASETLEYGVADFAVSRLAAALGQDDVASRFRARSHGWQHLFDPATGYLRPREADGTFPPGPPGAVRDGSDQDGFQEGNAAQYTWMVPQDLPALVSTLGGPDAVNPRLDRFFTELNAGPGAPYDWQGNEPSFDVPWLYDSTGRPDRTEAVVRSIVDQLYGLSPGGEPGNDDLGAMSSWYVWAALGLYPETPGTPVLALGSPLFPYAAVHRPSGHDLTITAAGTGPYVRALLRDGVPSSATWVDGTDGTASRLAFYLSPTPTTWGTASSDAPPAFP</sequence>
<name>A0A931B3H7_9ACTN</name>
<dbReference type="Gene3D" id="2.70.98.10">
    <property type="match status" value="1"/>
</dbReference>
<gene>
    <name evidence="3" type="ORF">I2501_09630</name>
</gene>
<evidence type="ECO:0000259" key="1">
    <source>
        <dbReference type="Pfam" id="PF07971"/>
    </source>
</evidence>
<dbReference type="Gene3D" id="1.20.1050.60">
    <property type="entry name" value="alpha-1,2-mannosidase"/>
    <property type="match status" value="1"/>
</dbReference>
<dbReference type="InterPro" id="IPR041371">
    <property type="entry name" value="GH92_N"/>
</dbReference>
<dbReference type="EMBL" id="JADPRT010000003">
    <property type="protein sequence ID" value="MBF9068296.1"/>
    <property type="molecule type" value="Genomic_DNA"/>
</dbReference>
<reference evidence="3" key="1">
    <citation type="submission" date="2020-11" db="EMBL/GenBank/DDBJ databases">
        <title>Isolation and identification of active actinomycetes.</title>
        <authorList>
            <person name="Yu B."/>
        </authorList>
    </citation>
    <scope>NUCLEOTIDE SEQUENCE</scope>
    <source>
        <strain evidence="3">NEAU-YB345</strain>
    </source>
</reference>
<dbReference type="Proteomes" id="UP000657385">
    <property type="component" value="Unassembled WGS sequence"/>
</dbReference>
<comment type="caution">
    <text evidence="3">The sequence shown here is derived from an EMBL/GenBank/DDBJ whole genome shotgun (WGS) entry which is preliminary data.</text>
</comment>
<accession>A0A931B3H7</accession>
<dbReference type="Gene3D" id="1.20.1610.10">
    <property type="entry name" value="alpha-1,2-mannosidases domains"/>
    <property type="match status" value="1"/>
</dbReference>
<dbReference type="AlphaFoldDB" id="A0A931B3H7"/>
<dbReference type="EC" id="3.2.1.-" evidence="3"/>
<dbReference type="InterPro" id="IPR014718">
    <property type="entry name" value="GH-type_carb-bd"/>
</dbReference>
<keyword evidence="4" id="KW-1185">Reference proteome</keyword>
<dbReference type="SUPFAM" id="SSF48208">
    <property type="entry name" value="Six-hairpin glycosidases"/>
    <property type="match status" value="1"/>
</dbReference>
<dbReference type="InterPro" id="IPR008928">
    <property type="entry name" value="6-hairpin_glycosidase_sf"/>
</dbReference>
<dbReference type="InterPro" id="IPR005887">
    <property type="entry name" value="GH92_a_mannosidase_put"/>
</dbReference>
<organism evidence="3 4">
    <name type="scientific">Streptacidiphilus fuscans</name>
    <dbReference type="NCBI Taxonomy" id="2789292"/>
    <lineage>
        <taxon>Bacteria</taxon>
        <taxon>Bacillati</taxon>
        <taxon>Actinomycetota</taxon>
        <taxon>Actinomycetes</taxon>
        <taxon>Kitasatosporales</taxon>
        <taxon>Streptomycetaceae</taxon>
        <taxon>Streptacidiphilus</taxon>
    </lineage>
</organism>
<dbReference type="RefSeq" id="WP_196193439.1">
    <property type="nucleotide sequence ID" value="NZ_JADPRT010000003.1"/>
</dbReference>
<dbReference type="GO" id="GO:0030246">
    <property type="term" value="F:carbohydrate binding"/>
    <property type="evidence" value="ECO:0007669"/>
    <property type="project" value="InterPro"/>
</dbReference>
<dbReference type="InterPro" id="IPR012939">
    <property type="entry name" value="Glyco_hydro_92"/>
</dbReference>